<comment type="caution">
    <text evidence="2">The sequence shown here is derived from an EMBL/GenBank/DDBJ whole genome shotgun (WGS) entry which is preliminary data.</text>
</comment>
<gene>
    <name evidence="2" type="ORF">MJ923_05185</name>
</gene>
<dbReference type="EMBL" id="JAKUDL010000001">
    <property type="protein sequence ID" value="MCH4293695.1"/>
    <property type="molecule type" value="Genomic_DNA"/>
</dbReference>
<dbReference type="InterPro" id="IPR002725">
    <property type="entry name" value="YgjP-like_metallopeptidase"/>
</dbReference>
<dbReference type="Pfam" id="PF01863">
    <property type="entry name" value="YgjP-like"/>
    <property type="match status" value="1"/>
</dbReference>
<dbReference type="InterPro" id="IPR053136">
    <property type="entry name" value="UTP_pyrophosphatase-like"/>
</dbReference>
<dbReference type="AlphaFoldDB" id="A0AAJ1BF97"/>
<feature type="domain" description="YgjP-like metallopeptidase" evidence="1">
    <location>
        <begin position="90"/>
        <end position="151"/>
    </location>
</feature>
<dbReference type="PANTHER" id="PTHR30399">
    <property type="entry name" value="UNCHARACTERIZED PROTEIN YGJP"/>
    <property type="match status" value="1"/>
</dbReference>
<name>A0AAJ1BF97_9GAMM</name>
<evidence type="ECO:0000313" key="3">
    <source>
        <dbReference type="Proteomes" id="UP001297581"/>
    </source>
</evidence>
<dbReference type="Proteomes" id="UP001297581">
    <property type="component" value="Unassembled WGS sequence"/>
</dbReference>
<protein>
    <submittedName>
        <fullName evidence="2">M48 family metallopeptidase</fullName>
    </submittedName>
</protein>
<dbReference type="CDD" id="cd07344">
    <property type="entry name" value="M48_yhfN_like"/>
    <property type="match status" value="1"/>
</dbReference>
<accession>A0AAJ1BF97</accession>
<dbReference type="PANTHER" id="PTHR30399:SF1">
    <property type="entry name" value="UTP PYROPHOSPHATASE"/>
    <property type="match status" value="1"/>
</dbReference>
<evidence type="ECO:0000313" key="2">
    <source>
        <dbReference type="EMBL" id="MCH4293695.1"/>
    </source>
</evidence>
<keyword evidence="3" id="KW-1185">Reference proteome</keyword>
<dbReference type="Gene3D" id="3.30.2010.10">
    <property type="entry name" value="Metalloproteases ('zincins'), catalytic domain"/>
    <property type="match status" value="1"/>
</dbReference>
<reference evidence="2 3" key="1">
    <citation type="submission" date="2022-02" db="EMBL/GenBank/DDBJ databases">
        <title>The genome sequence of Shewanella sp. 3B26.</title>
        <authorList>
            <person name="Du J."/>
        </authorList>
    </citation>
    <scope>NUCLEOTIDE SEQUENCE [LARGE SCALE GENOMIC DNA]</scope>
    <source>
        <strain evidence="2 3">3B26</strain>
    </source>
</reference>
<proteinExistence type="predicted"/>
<dbReference type="RefSeq" id="WP_126166392.1">
    <property type="nucleotide sequence ID" value="NZ_JAKUDL010000001.1"/>
</dbReference>
<evidence type="ECO:0000259" key="1">
    <source>
        <dbReference type="Pfam" id="PF01863"/>
    </source>
</evidence>
<organism evidence="2 3">
    <name type="scientific">Shewanella zhuhaiensis</name>
    <dbReference type="NCBI Taxonomy" id="2919576"/>
    <lineage>
        <taxon>Bacteria</taxon>
        <taxon>Pseudomonadati</taxon>
        <taxon>Pseudomonadota</taxon>
        <taxon>Gammaproteobacteria</taxon>
        <taxon>Alteromonadales</taxon>
        <taxon>Shewanellaceae</taxon>
        <taxon>Shewanella</taxon>
    </lineage>
</organism>
<sequence length="167" mass="19136">MSQYLAHYPEQVRAQVAALLDAGKLGELLARRYRADHSIRTDKALFEYTQALKNRFLKRADPLAKVCFDDKISLKQQALGLHTSISRVQGSKLKAKREIRISSRLKTVPEPLLRMVVIHELAHLKERDHNKAFYQLCCHMDGDYHQLEFDLRLLLTAIDAGQSPFPG</sequence>